<organism evidence="1 2">
    <name type="scientific">Cercopithifilaria johnstoni</name>
    <dbReference type="NCBI Taxonomy" id="2874296"/>
    <lineage>
        <taxon>Eukaryota</taxon>
        <taxon>Metazoa</taxon>
        <taxon>Ecdysozoa</taxon>
        <taxon>Nematoda</taxon>
        <taxon>Chromadorea</taxon>
        <taxon>Rhabditida</taxon>
        <taxon>Spirurina</taxon>
        <taxon>Spiruromorpha</taxon>
        <taxon>Filarioidea</taxon>
        <taxon>Onchocercidae</taxon>
        <taxon>Cercopithifilaria</taxon>
    </lineage>
</organism>
<reference evidence="1" key="1">
    <citation type="submission" date="2021-09" db="EMBL/GenBank/DDBJ databases">
        <authorList>
            <consortium name="Pathogen Informatics"/>
        </authorList>
    </citation>
    <scope>NUCLEOTIDE SEQUENCE</scope>
</reference>
<keyword evidence="2" id="KW-1185">Reference proteome</keyword>
<sequence length="254" mass="28475">MCFISSGEVSLSRGLALPSSSSHVVVSIVLMYRAMRMQLQPFCTTTDCNRSCHQVHHRNQESSTLSVSASADFLKAKLNLLHRQNYFVVQETGAKSEPMLATNDNSGNVFRTSLPTPKQAVTLEEIIELARRKASDSREEPLLQKHYVIADDGKLPVEEPAIQASEVVKDNRWNNDDWAYLEQLMESDADRIFLSSEPPITTDNDDDTAVAPNRRVICTTLDEYKARKLISLFVEGKINASRHPERATQVSNPL</sequence>
<evidence type="ECO:0000313" key="2">
    <source>
        <dbReference type="Proteomes" id="UP000746747"/>
    </source>
</evidence>
<dbReference type="Proteomes" id="UP000746747">
    <property type="component" value="Unassembled WGS sequence"/>
</dbReference>
<evidence type="ECO:0000313" key="1">
    <source>
        <dbReference type="EMBL" id="CAG9535246.1"/>
    </source>
</evidence>
<comment type="caution">
    <text evidence="1">The sequence shown here is derived from an EMBL/GenBank/DDBJ whole genome shotgun (WGS) entry which is preliminary data.</text>
</comment>
<name>A0A8J2MNZ2_9BILA</name>
<dbReference type="EMBL" id="CAKAEH010001363">
    <property type="protein sequence ID" value="CAG9535246.1"/>
    <property type="molecule type" value="Genomic_DNA"/>
</dbReference>
<protein>
    <submittedName>
        <fullName evidence="1">Uncharacterized protein</fullName>
    </submittedName>
</protein>
<accession>A0A8J2MNZ2</accession>
<dbReference type="OrthoDB" id="5816471at2759"/>
<dbReference type="AlphaFoldDB" id="A0A8J2MNZ2"/>
<proteinExistence type="predicted"/>
<gene>
    <name evidence="1" type="ORF">CJOHNSTONI_LOCUS5303</name>
</gene>